<name>A0ACB7ZRA8_9AGAM</name>
<keyword evidence="2" id="KW-1185">Reference proteome</keyword>
<organism evidence="1 2">
    <name type="scientific">Hygrophoropsis aurantiaca</name>
    <dbReference type="NCBI Taxonomy" id="72124"/>
    <lineage>
        <taxon>Eukaryota</taxon>
        <taxon>Fungi</taxon>
        <taxon>Dikarya</taxon>
        <taxon>Basidiomycota</taxon>
        <taxon>Agaricomycotina</taxon>
        <taxon>Agaricomycetes</taxon>
        <taxon>Agaricomycetidae</taxon>
        <taxon>Boletales</taxon>
        <taxon>Coniophorineae</taxon>
        <taxon>Hygrophoropsidaceae</taxon>
        <taxon>Hygrophoropsis</taxon>
    </lineage>
</organism>
<evidence type="ECO:0000313" key="1">
    <source>
        <dbReference type="EMBL" id="KAH7903232.1"/>
    </source>
</evidence>
<evidence type="ECO:0000313" key="2">
    <source>
        <dbReference type="Proteomes" id="UP000790377"/>
    </source>
</evidence>
<dbReference type="Proteomes" id="UP000790377">
    <property type="component" value="Unassembled WGS sequence"/>
</dbReference>
<dbReference type="EMBL" id="MU269105">
    <property type="protein sequence ID" value="KAH7903232.1"/>
    <property type="molecule type" value="Genomic_DNA"/>
</dbReference>
<sequence>MGHHSRSFLSHLIVFQRRTVYESHRPEGSISGQRLAQHPISSFRSTMRLVIFCGVTDPRDAAEWREEQTRRQPTRAKICDAAKPFCGFHGPEVEYEHPPRNSFQRQCRRKESPDMQHYTRTYHSEKSSGEGMLRAVFTQNKRSEADESAGISAF</sequence>
<comment type="caution">
    <text evidence="1">The sequence shown here is derived from an EMBL/GenBank/DDBJ whole genome shotgun (WGS) entry which is preliminary data.</text>
</comment>
<protein>
    <submittedName>
        <fullName evidence="1">Uncharacterized protein</fullName>
    </submittedName>
</protein>
<accession>A0ACB7ZRA8</accession>
<gene>
    <name evidence="1" type="ORF">BJ138DRAFT_1131447</name>
</gene>
<proteinExistence type="predicted"/>
<reference evidence="1" key="1">
    <citation type="journal article" date="2021" name="New Phytol.">
        <title>Evolutionary innovations through gain and loss of genes in the ectomycorrhizal Boletales.</title>
        <authorList>
            <person name="Wu G."/>
            <person name="Miyauchi S."/>
            <person name="Morin E."/>
            <person name="Kuo A."/>
            <person name="Drula E."/>
            <person name="Varga T."/>
            <person name="Kohler A."/>
            <person name="Feng B."/>
            <person name="Cao Y."/>
            <person name="Lipzen A."/>
            <person name="Daum C."/>
            <person name="Hundley H."/>
            <person name="Pangilinan J."/>
            <person name="Johnson J."/>
            <person name="Barry K."/>
            <person name="LaButti K."/>
            <person name="Ng V."/>
            <person name="Ahrendt S."/>
            <person name="Min B."/>
            <person name="Choi I.G."/>
            <person name="Park H."/>
            <person name="Plett J.M."/>
            <person name="Magnuson J."/>
            <person name="Spatafora J.W."/>
            <person name="Nagy L.G."/>
            <person name="Henrissat B."/>
            <person name="Grigoriev I.V."/>
            <person name="Yang Z.L."/>
            <person name="Xu J."/>
            <person name="Martin F.M."/>
        </authorList>
    </citation>
    <scope>NUCLEOTIDE SEQUENCE</scope>
    <source>
        <strain evidence="1">ATCC 28755</strain>
    </source>
</reference>